<dbReference type="AlphaFoldDB" id="A0A9P6TF95"/>
<dbReference type="PANTHER" id="PTHR46564:SF1">
    <property type="entry name" value="TRANSPOSASE"/>
    <property type="match status" value="1"/>
</dbReference>
<name>A0A9P6TF95_9BASI</name>
<organism evidence="1 2">
    <name type="scientific">Cronartium quercuum f. sp. fusiforme G11</name>
    <dbReference type="NCBI Taxonomy" id="708437"/>
    <lineage>
        <taxon>Eukaryota</taxon>
        <taxon>Fungi</taxon>
        <taxon>Dikarya</taxon>
        <taxon>Basidiomycota</taxon>
        <taxon>Pucciniomycotina</taxon>
        <taxon>Pucciniomycetes</taxon>
        <taxon>Pucciniales</taxon>
        <taxon>Coleosporiaceae</taxon>
        <taxon>Cronartium</taxon>
    </lineage>
</organism>
<sequence>IRYSTDVKVQATTLLHECLSQVAFKHHLQSAVCLKTITCWKKSYESTLAVVQSVHTYQKHGQPPDFTGEQYKFMADLIEADPMIYLYKIHDSITAKIFVSDGPIRCSITPRYAMHSLRRKFKKVHPNQSSVKQAEYIDAIAALQLEMLVFAQVSLLGWYQEHSFKGHCTGQQQQTQEGVQYLLLPAINLDGLLAVVCQEGSYLCEDFEYFS</sequence>
<protein>
    <submittedName>
        <fullName evidence="1">Uncharacterized protein</fullName>
    </submittedName>
</protein>
<dbReference type="Proteomes" id="UP000886653">
    <property type="component" value="Unassembled WGS sequence"/>
</dbReference>
<keyword evidence="2" id="KW-1185">Reference proteome</keyword>
<evidence type="ECO:0000313" key="1">
    <source>
        <dbReference type="EMBL" id="KAG0149694.1"/>
    </source>
</evidence>
<comment type="caution">
    <text evidence="1">The sequence shown here is derived from an EMBL/GenBank/DDBJ whole genome shotgun (WGS) entry which is preliminary data.</text>
</comment>
<evidence type="ECO:0000313" key="2">
    <source>
        <dbReference type="Proteomes" id="UP000886653"/>
    </source>
</evidence>
<feature type="non-terminal residue" evidence="1">
    <location>
        <position position="1"/>
    </location>
</feature>
<proteinExistence type="predicted"/>
<dbReference type="PANTHER" id="PTHR46564">
    <property type="entry name" value="TRANSPOSASE"/>
    <property type="match status" value="1"/>
</dbReference>
<dbReference type="OrthoDB" id="2506496at2759"/>
<gene>
    <name evidence="1" type="ORF">CROQUDRAFT_685548</name>
</gene>
<reference evidence="1" key="1">
    <citation type="submission" date="2013-11" db="EMBL/GenBank/DDBJ databases">
        <title>Genome sequence of the fusiform rust pathogen reveals effectors for host alternation and coevolution with pine.</title>
        <authorList>
            <consortium name="DOE Joint Genome Institute"/>
            <person name="Smith K."/>
            <person name="Pendleton A."/>
            <person name="Kubisiak T."/>
            <person name="Anderson C."/>
            <person name="Salamov A."/>
            <person name="Aerts A."/>
            <person name="Riley R."/>
            <person name="Clum A."/>
            <person name="Lindquist E."/>
            <person name="Ence D."/>
            <person name="Campbell M."/>
            <person name="Kronenberg Z."/>
            <person name="Feau N."/>
            <person name="Dhillon B."/>
            <person name="Hamelin R."/>
            <person name="Burleigh J."/>
            <person name="Smith J."/>
            <person name="Yandell M."/>
            <person name="Nelson C."/>
            <person name="Grigoriev I."/>
            <person name="Davis J."/>
        </authorList>
    </citation>
    <scope>NUCLEOTIDE SEQUENCE</scope>
    <source>
        <strain evidence="1">G11</strain>
    </source>
</reference>
<accession>A0A9P6TF95</accession>
<dbReference type="EMBL" id="MU167225">
    <property type="protein sequence ID" value="KAG0149694.1"/>
    <property type="molecule type" value="Genomic_DNA"/>
</dbReference>